<protein>
    <recommendedName>
        <fullName evidence="3">Sulfotransferase domain-containing protein</fullName>
    </recommendedName>
</protein>
<comment type="caution">
    <text evidence="1">The sequence shown here is derived from an EMBL/GenBank/DDBJ whole genome shotgun (WGS) entry which is preliminary data.</text>
</comment>
<evidence type="ECO:0008006" key="3">
    <source>
        <dbReference type="Google" id="ProtNLM"/>
    </source>
</evidence>
<dbReference type="Gene3D" id="3.40.50.300">
    <property type="entry name" value="P-loop containing nucleotide triphosphate hydrolases"/>
    <property type="match status" value="1"/>
</dbReference>
<gene>
    <name evidence="1" type="ORF">HJC23_010557</name>
</gene>
<sequence length="347" mass="40169">MVTASSGSDNEAEKLKKTHINSPTSSRYALSIRNLPAIVFVGVYGLICYQIGASSRSTDLQWAEMVEPSFQHAHTTLQRAPIVDSDLPYRCGVVFFYHIPSTGGSTINKWLINFSPKNGGNVKYYTHWGSHHNISGGERVQHAFIYGENGGMNEFVKELEPNEWRIAHCHHNSLHLNESEHYLDLWRSEVEAQGCHFLGNVMFRESLSHSLSLYKHIDRYESSKEEWTKHLYTKSEMGHWATQLDFFLYNDLARNPYEVSKEEKVRRALELLEKHFDIVTVGDHSRYKDTLLRMTGWEDKIMPRQNTYAGTLVFTKEEVEELQKLLNENGDTDFIYEVKKIYGNHDE</sequence>
<proteinExistence type="predicted"/>
<dbReference type="EMBL" id="JABMIG020000055">
    <property type="protein sequence ID" value="KAL3797431.1"/>
    <property type="molecule type" value="Genomic_DNA"/>
</dbReference>
<name>A0ABD3QCH2_9STRA</name>
<reference evidence="1 2" key="1">
    <citation type="journal article" date="2020" name="G3 (Bethesda)">
        <title>Improved Reference Genome for Cyclotella cryptica CCMP332, a Model for Cell Wall Morphogenesis, Salinity Adaptation, and Lipid Production in Diatoms (Bacillariophyta).</title>
        <authorList>
            <person name="Roberts W.R."/>
            <person name="Downey K.M."/>
            <person name="Ruck E.C."/>
            <person name="Traller J.C."/>
            <person name="Alverson A.J."/>
        </authorList>
    </citation>
    <scope>NUCLEOTIDE SEQUENCE [LARGE SCALE GENOMIC DNA]</scope>
    <source>
        <strain evidence="1 2">CCMP332</strain>
    </source>
</reference>
<keyword evidence="2" id="KW-1185">Reference proteome</keyword>
<organism evidence="1 2">
    <name type="scientific">Cyclotella cryptica</name>
    <dbReference type="NCBI Taxonomy" id="29204"/>
    <lineage>
        <taxon>Eukaryota</taxon>
        <taxon>Sar</taxon>
        <taxon>Stramenopiles</taxon>
        <taxon>Ochrophyta</taxon>
        <taxon>Bacillariophyta</taxon>
        <taxon>Coscinodiscophyceae</taxon>
        <taxon>Thalassiosirophycidae</taxon>
        <taxon>Stephanodiscales</taxon>
        <taxon>Stephanodiscaceae</taxon>
        <taxon>Cyclotella</taxon>
    </lineage>
</organism>
<dbReference type="Proteomes" id="UP001516023">
    <property type="component" value="Unassembled WGS sequence"/>
</dbReference>
<evidence type="ECO:0000313" key="2">
    <source>
        <dbReference type="Proteomes" id="UP001516023"/>
    </source>
</evidence>
<dbReference type="InterPro" id="IPR027417">
    <property type="entry name" value="P-loop_NTPase"/>
</dbReference>
<dbReference type="AlphaFoldDB" id="A0ABD3QCH2"/>
<evidence type="ECO:0000313" key="1">
    <source>
        <dbReference type="EMBL" id="KAL3797431.1"/>
    </source>
</evidence>
<accession>A0ABD3QCH2</accession>